<dbReference type="AlphaFoldDB" id="A0A5J6ZAT8"/>
<dbReference type="RefSeq" id="WP_151902471.1">
    <property type="nucleotide sequence ID" value="NZ_CP045032.1"/>
</dbReference>
<evidence type="ECO:0000256" key="1">
    <source>
        <dbReference type="SAM" id="MobiDB-lite"/>
    </source>
</evidence>
<reference evidence="3" key="1">
    <citation type="submission" date="2019-10" db="EMBL/GenBank/DDBJ databases">
        <title>Complete genome sequence of Corynebacterium urogenitalis DSM 108747, isolated from the genital tract of a cow.</title>
        <authorList>
            <person name="Ruckert C."/>
            <person name="Ballas P."/>
            <person name="Wagener K."/>
            <person name="Drillich M."/>
            <person name="Kaempfer P."/>
            <person name="Busse H.-J."/>
            <person name="Ehling-Schulz M."/>
        </authorList>
    </citation>
    <scope>NUCLEOTIDE SEQUENCE [LARGE SCALE GENOMIC DNA]</scope>
    <source>
        <strain evidence="3">LMM 1652</strain>
    </source>
</reference>
<evidence type="ECO:0000313" key="2">
    <source>
        <dbReference type="EMBL" id="QFQ02060.1"/>
    </source>
</evidence>
<gene>
    <name evidence="2" type="ORF">CUROG_03385</name>
</gene>
<feature type="compositionally biased region" description="Pro residues" evidence="1">
    <location>
        <begin position="56"/>
        <end position="65"/>
    </location>
</feature>
<feature type="region of interest" description="Disordered" evidence="1">
    <location>
        <begin position="1"/>
        <end position="108"/>
    </location>
</feature>
<proteinExistence type="predicted"/>
<evidence type="ECO:0000313" key="3">
    <source>
        <dbReference type="Proteomes" id="UP000326711"/>
    </source>
</evidence>
<feature type="compositionally biased region" description="Low complexity" evidence="1">
    <location>
        <begin position="83"/>
        <end position="98"/>
    </location>
</feature>
<keyword evidence="3" id="KW-1185">Reference proteome</keyword>
<sequence length="150" mass="15330">MTQKTSGVAEHETKNTTEPAAPVMENPSDDQGAQAPVAGQNPEQVVPAPEAAAPEPAAPDVPEAPAPGTEPGNEQVEPPAPEDPGTGTDDPGTGAPEDGGAHDGSWIFDIAPGNLCYPERIGQIATTADGRTVQCVDESVKPYTGVWKLV</sequence>
<protein>
    <submittedName>
        <fullName evidence="2">Uncharacterized protein</fullName>
    </submittedName>
</protein>
<dbReference type="KEGG" id="cuo:CUROG_03385"/>
<dbReference type="Proteomes" id="UP000326711">
    <property type="component" value="Chromosome"/>
</dbReference>
<feature type="compositionally biased region" description="Low complexity" evidence="1">
    <location>
        <begin position="45"/>
        <end position="55"/>
    </location>
</feature>
<dbReference type="EMBL" id="CP045032">
    <property type="protein sequence ID" value="QFQ02060.1"/>
    <property type="molecule type" value="Genomic_DNA"/>
</dbReference>
<accession>A0A5J6ZAT8</accession>
<name>A0A5J6ZAT8_9CORY</name>
<organism evidence="2 3">
    <name type="scientific">Corynebacterium urogenitale</name>
    <dbReference type="NCBI Taxonomy" id="2487892"/>
    <lineage>
        <taxon>Bacteria</taxon>
        <taxon>Bacillati</taxon>
        <taxon>Actinomycetota</taxon>
        <taxon>Actinomycetes</taxon>
        <taxon>Mycobacteriales</taxon>
        <taxon>Corynebacteriaceae</taxon>
        <taxon>Corynebacterium</taxon>
    </lineage>
</organism>